<keyword evidence="8" id="KW-1185">Reference proteome</keyword>
<evidence type="ECO:0000256" key="1">
    <source>
        <dbReference type="ARBA" id="ARBA00022527"/>
    </source>
</evidence>
<dbReference type="AlphaFoldDB" id="A0A8S1GY69"/>
<dbReference type="Proteomes" id="UP000835052">
    <property type="component" value="Unassembled WGS sequence"/>
</dbReference>
<evidence type="ECO:0000256" key="5">
    <source>
        <dbReference type="ARBA" id="ARBA00022840"/>
    </source>
</evidence>
<sequence length="265" mass="30657">MKKSQGFSKRHLPSHVFVARIYSTWQTRSKLFSVLQYPVGSIGDLFSVWRDRGSFSENAIRLIASELACALDFLHRHDVIYRDVKLENIVLDASGHVLLIDFGLAKKLRNGAYTNTICGTLQYMSPDVASGRPYSNYVDWWSLGVLLHVLFTGIYPYPNAEAAHHADLKFIDYSTPIGCSKQFGNLLDRILAVPLQHRLCSFTVFHAHPFFQNLSFRDVEDRKFTPIDYLEPNEYEVQAGDVDDDTRSFDEHYEFDRFEYFNDKY</sequence>
<dbReference type="Gene3D" id="3.30.200.20">
    <property type="entry name" value="Phosphorylase Kinase, domain 1"/>
    <property type="match status" value="1"/>
</dbReference>
<dbReference type="PANTHER" id="PTHR24355:SF1">
    <property type="entry name" value="RIBOSOMAL PROTEIN S6 KINASE-RELATED PROTEIN"/>
    <property type="match status" value="1"/>
</dbReference>
<dbReference type="SUPFAM" id="SSF56112">
    <property type="entry name" value="Protein kinase-like (PK-like)"/>
    <property type="match status" value="1"/>
</dbReference>
<dbReference type="InterPro" id="IPR011009">
    <property type="entry name" value="Kinase-like_dom_sf"/>
</dbReference>
<protein>
    <recommendedName>
        <fullName evidence="6">Protein kinase domain-containing protein</fullName>
    </recommendedName>
</protein>
<evidence type="ECO:0000256" key="4">
    <source>
        <dbReference type="ARBA" id="ARBA00022777"/>
    </source>
</evidence>
<evidence type="ECO:0000313" key="8">
    <source>
        <dbReference type="Proteomes" id="UP000835052"/>
    </source>
</evidence>
<comment type="caution">
    <text evidence="7">The sequence shown here is derived from an EMBL/GenBank/DDBJ whole genome shotgun (WGS) entry which is preliminary data.</text>
</comment>
<dbReference type="PROSITE" id="PS50011">
    <property type="entry name" value="PROTEIN_KINASE_DOM"/>
    <property type="match status" value="1"/>
</dbReference>
<dbReference type="SMART" id="SM00220">
    <property type="entry name" value="S_TKc"/>
    <property type="match status" value="1"/>
</dbReference>
<dbReference type="GO" id="GO:0005524">
    <property type="term" value="F:ATP binding"/>
    <property type="evidence" value="ECO:0007669"/>
    <property type="project" value="UniProtKB-KW"/>
</dbReference>
<dbReference type="InterPro" id="IPR000719">
    <property type="entry name" value="Prot_kinase_dom"/>
</dbReference>
<accession>A0A8S1GY69</accession>
<proteinExistence type="predicted"/>
<dbReference type="PANTHER" id="PTHR24355">
    <property type="entry name" value="G PROTEIN-COUPLED RECEPTOR KINASE/RIBOSOMAL PROTEIN S6 KINASE"/>
    <property type="match status" value="1"/>
</dbReference>
<keyword evidence="2" id="KW-0808">Transferase</keyword>
<evidence type="ECO:0000256" key="3">
    <source>
        <dbReference type="ARBA" id="ARBA00022741"/>
    </source>
</evidence>
<feature type="domain" description="Protein kinase" evidence="6">
    <location>
        <begin position="1"/>
        <end position="211"/>
    </location>
</feature>
<dbReference type="Pfam" id="PF00069">
    <property type="entry name" value="Pkinase"/>
    <property type="match status" value="1"/>
</dbReference>
<dbReference type="Gene3D" id="1.10.510.10">
    <property type="entry name" value="Transferase(Phosphotransferase) domain 1"/>
    <property type="match status" value="1"/>
</dbReference>
<keyword evidence="1" id="KW-0723">Serine/threonine-protein kinase</keyword>
<dbReference type="EMBL" id="CAJGYM010000008">
    <property type="protein sequence ID" value="CAD6188389.1"/>
    <property type="molecule type" value="Genomic_DNA"/>
</dbReference>
<dbReference type="InterPro" id="IPR008271">
    <property type="entry name" value="Ser/Thr_kinase_AS"/>
</dbReference>
<keyword evidence="5" id="KW-0067">ATP-binding</keyword>
<evidence type="ECO:0000259" key="6">
    <source>
        <dbReference type="PROSITE" id="PS50011"/>
    </source>
</evidence>
<dbReference type="PROSITE" id="PS00108">
    <property type="entry name" value="PROTEIN_KINASE_ST"/>
    <property type="match status" value="1"/>
</dbReference>
<organism evidence="7 8">
    <name type="scientific">Caenorhabditis auriculariae</name>
    <dbReference type="NCBI Taxonomy" id="2777116"/>
    <lineage>
        <taxon>Eukaryota</taxon>
        <taxon>Metazoa</taxon>
        <taxon>Ecdysozoa</taxon>
        <taxon>Nematoda</taxon>
        <taxon>Chromadorea</taxon>
        <taxon>Rhabditida</taxon>
        <taxon>Rhabditina</taxon>
        <taxon>Rhabditomorpha</taxon>
        <taxon>Rhabditoidea</taxon>
        <taxon>Rhabditidae</taxon>
        <taxon>Peloderinae</taxon>
        <taxon>Caenorhabditis</taxon>
    </lineage>
</organism>
<reference evidence="7" key="1">
    <citation type="submission" date="2020-10" db="EMBL/GenBank/DDBJ databases">
        <authorList>
            <person name="Kikuchi T."/>
        </authorList>
    </citation>
    <scope>NUCLEOTIDE SEQUENCE</scope>
    <source>
        <strain evidence="7">NKZ352</strain>
    </source>
</reference>
<dbReference type="GO" id="GO:0004674">
    <property type="term" value="F:protein serine/threonine kinase activity"/>
    <property type="evidence" value="ECO:0007669"/>
    <property type="project" value="UniProtKB-KW"/>
</dbReference>
<dbReference type="OrthoDB" id="3205605at2759"/>
<evidence type="ECO:0000313" key="7">
    <source>
        <dbReference type="EMBL" id="CAD6188389.1"/>
    </source>
</evidence>
<keyword evidence="4" id="KW-0418">Kinase</keyword>
<keyword evidence="3" id="KW-0547">Nucleotide-binding</keyword>
<gene>
    <name evidence="7" type="ORF">CAUJ_LOCUS4308</name>
</gene>
<name>A0A8S1GY69_9PELO</name>
<evidence type="ECO:0000256" key="2">
    <source>
        <dbReference type="ARBA" id="ARBA00022679"/>
    </source>
</evidence>